<accession>A0A9X3Z7P2</accession>
<evidence type="ECO:0000313" key="8">
    <source>
        <dbReference type="EMBL" id="MDA5194387.1"/>
    </source>
</evidence>
<evidence type="ECO:0000256" key="3">
    <source>
        <dbReference type="ARBA" id="ARBA00022475"/>
    </source>
</evidence>
<dbReference type="Pfam" id="PF04632">
    <property type="entry name" value="FUSC"/>
    <property type="match status" value="1"/>
</dbReference>
<keyword evidence="9" id="KW-1185">Reference proteome</keyword>
<dbReference type="PANTHER" id="PTHR30509">
    <property type="entry name" value="P-HYDROXYBENZOIC ACID EFFLUX PUMP SUBUNIT-RELATED"/>
    <property type="match status" value="1"/>
</dbReference>
<protein>
    <submittedName>
        <fullName evidence="8">FUSC family protein</fullName>
    </submittedName>
</protein>
<comment type="subcellular location">
    <subcellularLocation>
        <location evidence="1">Cell membrane</location>
        <topology evidence="1">Multi-pass membrane protein</topology>
    </subcellularLocation>
</comment>
<name>A0A9X3Z7P2_9PROT</name>
<evidence type="ECO:0000256" key="6">
    <source>
        <dbReference type="ARBA" id="ARBA00023136"/>
    </source>
</evidence>
<keyword evidence="4 7" id="KW-0812">Transmembrane</keyword>
<keyword evidence="5 7" id="KW-1133">Transmembrane helix</keyword>
<dbReference type="GO" id="GO:0022857">
    <property type="term" value="F:transmembrane transporter activity"/>
    <property type="evidence" value="ECO:0007669"/>
    <property type="project" value="InterPro"/>
</dbReference>
<evidence type="ECO:0000256" key="1">
    <source>
        <dbReference type="ARBA" id="ARBA00004651"/>
    </source>
</evidence>
<gene>
    <name evidence="8" type="ORF">NYP16_10535</name>
</gene>
<feature type="transmembrane region" description="Helical" evidence="7">
    <location>
        <begin position="408"/>
        <end position="431"/>
    </location>
</feature>
<evidence type="ECO:0000313" key="9">
    <source>
        <dbReference type="Proteomes" id="UP001141619"/>
    </source>
</evidence>
<sequence length="686" mass="74317">MILPGRKEWIFSVKAFIGAMSAVYIAFQIDLSRPVWAMLTAYIVAQPLAGMVQSKAVYRAIGTVIGSALAIVVVTEFINAPELMTLILALWVALCVYVTVLEKSPRSYMLMLSGYTVVIIASQSVTTPDLIFDTALSRCEEILLGIGCAILANNLIFPQRVGPVLLARLDSWLQDAVKLTRGVLNGMGDKAEADRDFARLTSDAIALDALRFHAVYDTPKLRAAENVIIALRHRMQNLLPLLVGVQDRGITLRLRSPAVYDQAAPLLRRTAAWLDDPKGTPSSAADIQLDLAAAMPSDLDIRKSWDQLLLRTILQRLSDIISAWGECYGLRRNIDSISRDQPPVSGPARIAVHRDHLVAALSGMAAAVSVGLTGLFWMFTGWPHGSVAMMMSAVGASIFSAQDDPGPVVVRFLYLSIPAAMIAGVYEVAIFPAFSDFPMLVLVLAPTYLILGAFLAIPAYAPSMMPLLLGATGILSISNTLPIDFENFVNGAVAQVFGLGISAIVLMLMRRLGTDWAAARLMGAVRRDLVRIAAGDPTLRQAEFESRMTDRLAELVPRLAGSEAKRHQVMTDAQAGYRLGLNMLALQQIRPDLPGTVGPAVTELLRALQRYFSIVIPDQAKINDLVGQHDLVMRLIAQADVSATTTQALIILGGMRHSLLIHNSLNESVTKAVSQFVDPLVEGQPA</sequence>
<feature type="transmembrane region" description="Helical" evidence="7">
    <location>
        <begin position="57"/>
        <end position="77"/>
    </location>
</feature>
<evidence type="ECO:0000256" key="5">
    <source>
        <dbReference type="ARBA" id="ARBA00022989"/>
    </source>
</evidence>
<dbReference type="AlphaFoldDB" id="A0A9X3Z7P2"/>
<feature type="transmembrane region" description="Helical" evidence="7">
    <location>
        <begin position="437"/>
        <end position="457"/>
    </location>
</feature>
<dbReference type="Proteomes" id="UP001141619">
    <property type="component" value="Unassembled WGS sequence"/>
</dbReference>
<dbReference type="EMBL" id="JANWOI010000003">
    <property type="protein sequence ID" value="MDA5194387.1"/>
    <property type="molecule type" value="Genomic_DNA"/>
</dbReference>
<keyword evidence="2" id="KW-0813">Transport</keyword>
<dbReference type="PANTHER" id="PTHR30509:SF9">
    <property type="entry name" value="MULTIDRUG RESISTANCE PROTEIN MDTO"/>
    <property type="match status" value="1"/>
</dbReference>
<reference evidence="8" key="1">
    <citation type="submission" date="2022-08" db="EMBL/GenBank/DDBJ databases">
        <authorList>
            <person name="Vandamme P."/>
            <person name="Hettiarachchi A."/>
            <person name="Peeters C."/>
            <person name="Cnockaert M."/>
            <person name="Carlier A."/>
        </authorList>
    </citation>
    <scope>NUCLEOTIDE SEQUENCE</scope>
    <source>
        <strain evidence="8">LMG 31809</strain>
    </source>
</reference>
<reference evidence="8" key="2">
    <citation type="journal article" date="2023" name="Syst. Appl. Microbiol.">
        <title>Govania unica gen. nov., sp. nov., a rare biosphere bacterium that represents a novel family in the class Alphaproteobacteria.</title>
        <authorList>
            <person name="Vandamme P."/>
            <person name="Peeters C."/>
            <person name="Hettiarachchi A."/>
            <person name="Cnockaert M."/>
            <person name="Carlier A."/>
        </authorList>
    </citation>
    <scope>NUCLEOTIDE SEQUENCE</scope>
    <source>
        <strain evidence="8">LMG 31809</strain>
    </source>
</reference>
<feature type="transmembrane region" description="Helical" evidence="7">
    <location>
        <begin position="357"/>
        <end position="379"/>
    </location>
</feature>
<organism evidence="8 9">
    <name type="scientific">Govanella unica</name>
    <dbReference type="NCBI Taxonomy" id="2975056"/>
    <lineage>
        <taxon>Bacteria</taxon>
        <taxon>Pseudomonadati</taxon>
        <taxon>Pseudomonadota</taxon>
        <taxon>Alphaproteobacteria</taxon>
        <taxon>Emcibacterales</taxon>
        <taxon>Govanellaceae</taxon>
        <taxon>Govanella</taxon>
    </lineage>
</organism>
<keyword evidence="3" id="KW-1003">Cell membrane</keyword>
<keyword evidence="6 7" id="KW-0472">Membrane</keyword>
<dbReference type="RefSeq" id="WP_274944090.1">
    <property type="nucleotide sequence ID" value="NZ_JANWOI010000003.1"/>
</dbReference>
<evidence type="ECO:0000256" key="7">
    <source>
        <dbReference type="SAM" id="Phobius"/>
    </source>
</evidence>
<feature type="transmembrane region" description="Helical" evidence="7">
    <location>
        <begin position="83"/>
        <end position="101"/>
    </location>
</feature>
<proteinExistence type="predicted"/>
<dbReference type="InterPro" id="IPR006726">
    <property type="entry name" value="PHBA_efflux_AaeB/fusaric-R"/>
</dbReference>
<comment type="caution">
    <text evidence="8">The sequence shown here is derived from an EMBL/GenBank/DDBJ whole genome shotgun (WGS) entry which is preliminary data.</text>
</comment>
<feature type="transmembrane region" description="Helical" evidence="7">
    <location>
        <begin position="9"/>
        <end position="29"/>
    </location>
</feature>
<evidence type="ECO:0000256" key="4">
    <source>
        <dbReference type="ARBA" id="ARBA00022692"/>
    </source>
</evidence>
<dbReference type="GO" id="GO:0005886">
    <property type="term" value="C:plasma membrane"/>
    <property type="evidence" value="ECO:0007669"/>
    <property type="project" value="UniProtKB-SubCell"/>
</dbReference>
<feature type="transmembrane region" description="Helical" evidence="7">
    <location>
        <begin position="488"/>
        <end position="509"/>
    </location>
</feature>
<evidence type="ECO:0000256" key="2">
    <source>
        <dbReference type="ARBA" id="ARBA00022448"/>
    </source>
</evidence>